<dbReference type="PANTHER" id="PTHR46928">
    <property type="entry name" value="MESENCHYME-SPECIFIC CELL SURFACE GLYCOPROTEIN"/>
    <property type="match status" value="1"/>
</dbReference>
<gene>
    <name evidence="4" type="ORF">Pflav_001520</name>
</gene>
<dbReference type="Gene3D" id="2.60.40.1260">
    <property type="entry name" value="Lamin Tail domain"/>
    <property type="match status" value="1"/>
</dbReference>
<dbReference type="InterPro" id="IPR036415">
    <property type="entry name" value="Lamin_tail_dom_sf"/>
</dbReference>
<dbReference type="RefSeq" id="WP_173032874.1">
    <property type="nucleotide sequence ID" value="NZ_AP022870.1"/>
</dbReference>
<dbReference type="InterPro" id="IPR015943">
    <property type="entry name" value="WD40/YVTN_repeat-like_dom_sf"/>
</dbReference>
<reference evidence="4 5" key="1">
    <citation type="submission" date="2020-03" db="EMBL/GenBank/DDBJ databases">
        <title>Whole genome shotgun sequence of Phytohabitans flavus NBRC 107702.</title>
        <authorList>
            <person name="Komaki H."/>
            <person name="Tamura T."/>
        </authorList>
    </citation>
    <scope>NUCLEOTIDE SEQUENCE [LARGE SCALE GENOMIC DNA]</scope>
    <source>
        <strain evidence="4 5">NBRC 107702</strain>
    </source>
</reference>
<feature type="signal peptide" evidence="2">
    <location>
        <begin position="1"/>
        <end position="25"/>
    </location>
</feature>
<dbReference type="SUPFAM" id="SSF74853">
    <property type="entry name" value="Lamin A/C globular tail domain"/>
    <property type="match status" value="1"/>
</dbReference>
<protein>
    <recommendedName>
        <fullName evidence="3">LTD domain-containing protein</fullName>
    </recommendedName>
</protein>
<dbReference type="EMBL" id="AP022870">
    <property type="protein sequence ID" value="BCB73742.1"/>
    <property type="molecule type" value="Genomic_DNA"/>
</dbReference>
<dbReference type="PROSITE" id="PS51841">
    <property type="entry name" value="LTD"/>
    <property type="match status" value="1"/>
</dbReference>
<keyword evidence="5" id="KW-1185">Reference proteome</keyword>
<dbReference type="PANTHER" id="PTHR46928:SF1">
    <property type="entry name" value="MESENCHYME-SPECIFIC CELL SURFACE GLYCOPROTEIN"/>
    <property type="match status" value="1"/>
</dbReference>
<proteinExistence type="predicted"/>
<name>A0A6F8XIV5_9ACTN</name>
<dbReference type="Gene3D" id="2.130.10.10">
    <property type="entry name" value="YVTN repeat-like/Quinoprotein amine dehydrogenase"/>
    <property type="match status" value="1"/>
</dbReference>
<evidence type="ECO:0000256" key="2">
    <source>
        <dbReference type="SAM" id="SignalP"/>
    </source>
</evidence>
<evidence type="ECO:0000313" key="4">
    <source>
        <dbReference type="EMBL" id="BCB73742.1"/>
    </source>
</evidence>
<evidence type="ECO:0000256" key="1">
    <source>
        <dbReference type="SAM" id="MobiDB-lite"/>
    </source>
</evidence>
<feature type="region of interest" description="Disordered" evidence="1">
    <location>
        <begin position="1490"/>
        <end position="1541"/>
    </location>
</feature>
<reference evidence="4 5" key="2">
    <citation type="submission" date="2020-03" db="EMBL/GenBank/DDBJ databases">
        <authorList>
            <person name="Ichikawa N."/>
            <person name="Kimura A."/>
            <person name="Kitahashi Y."/>
            <person name="Uohara A."/>
        </authorList>
    </citation>
    <scope>NUCLEOTIDE SEQUENCE [LARGE SCALE GENOMIC DNA]</scope>
    <source>
        <strain evidence="4 5">NBRC 107702</strain>
    </source>
</reference>
<organism evidence="4 5">
    <name type="scientific">Phytohabitans flavus</name>
    <dbReference type="NCBI Taxonomy" id="1076124"/>
    <lineage>
        <taxon>Bacteria</taxon>
        <taxon>Bacillati</taxon>
        <taxon>Actinomycetota</taxon>
        <taxon>Actinomycetes</taxon>
        <taxon>Micromonosporales</taxon>
        <taxon>Micromonosporaceae</taxon>
    </lineage>
</organism>
<feature type="domain" description="LTD" evidence="3">
    <location>
        <begin position="1374"/>
        <end position="1497"/>
    </location>
</feature>
<accession>A0A6F8XIV5</accession>
<evidence type="ECO:0000313" key="5">
    <source>
        <dbReference type="Proteomes" id="UP000502508"/>
    </source>
</evidence>
<dbReference type="Pfam" id="PF00932">
    <property type="entry name" value="LTD"/>
    <property type="match status" value="1"/>
</dbReference>
<feature type="compositionally biased region" description="Polar residues" evidence="1">
    <location>
        <begin position="1530"/>
        <end position="1541"/>
    </location>
</feature>
<feature type="chain" id="PRO_5026180231" description="LTD domain-containing protein" evidence="2">
    <location>
        <begin position="26"/>
        <end position="1541"/>
    </location>
</feature>
<dbReference type="Proteomes" id="UP000502508">
    <property type="component" value="Chromosome"/>
</dbReference>
<dbReference type="InterPro" id="IPR001322">
    <property type="entry name" value="Lamin_tail_dom"/>
</dbReference>
<dbReference type="InterPro" id="IPR052956">
    <property type="entry name" value="Mesenchyme-surface_protein"/>
</dbReference>
<dbReference type="KEGG" id="pfla:Pflav_001520"/>
<keyword evidence="2" id="KW-0732">Signal</keyword>
<dbReference type="SUPFAM" id="SSF75011">
    <property type="entry name" value="3-carboxy-cis,cis-mucoante lactonizing enzyme"/>
    <property type="match status" value="1"/>
</dbReference>
<evidence type="ECO:0000259" key="3">
    <source>
        <dbReference type="PROSITE" id="PS51841"/>
    </source>
</evidence>
<sequence length="1541" mass="159059">MPRRILILLLSLTLLPVAAATPAQAAPAPAVTTEELTTHAGGSTLLRAPVDGSRRSYNLDVEVTRLGTGNLPRADVRVDVETAPGSAEYQTVTLEDQPRAVLSGTVKVAAGAGGAVAVRPTFFTKGDYAVRVTVREGNTAIAVRAAQVLVASAFVPVGVIAAGTEIVSATPDGKTVVTTNGDGVGLVDITDPTKPGPLRAVPVTDGVTSVDVTPNGRWALVSSTSGVLGVVDLASATVARRIPIPQGADAVKVSPDGRYAAVAVEAEGAGQGGVLAVDLVGEPDAWTTRVVPFDENDPAFETGSDLQPENIDIDERNYAALSFQENNAVAVVDLASGATVSLFNLGTSTRLYDSGQDGNVFSEDVQRTASRHPDGIAWTPDHHILTPNEEGGSRSWSVFTTDGVLVFDSGAELERQFSYHGMFRTTDPEFEQVTAATFGTGPEAETFALVATERWGALAVNRMEDAEHPRLSQIVGTNFYNDDPRPEGVYAITGRDLVLVANEDENTVAIMRRTPTVRETDRPIATSHIAGWKEIVGWAASGPSSLVGVTATDQLLRLSITPTEVLVDESLPIAGRPDAAISDASVDAVAVDPVKGDVWVALRQDSFSGDPVEHVLARLDRGGRVVETFAPHLGDIVALTADPAGGRLWAVIQQQDGRQLLVSYDIKGRKVRSWPARVSDVVELIAYSNGDLGVVSRADDAATLVDRVRVSNVPEGQPALVARAANLATEFGFMGTDREVGEAAAVLPGGDLIVEAPVPQGGFIPLVRIPRFDRSGGSAPAGSVVLGATVAQAGTTVPLTIGSARPAGYQVQARIAGGEFVALSDGGQIPAGESTVDVRVPAVDGKYDVRVVLMSGTGSTATLKAAAKLVVDTPAGTATVTAPTATAPAKTYPGGAFPVRLTTERAGVATVQARPSSPGAKWVTLKVAGGGIVPTPGGGELSVTAPAGDGTYDLRVTFRSGGDAASTVDVPGGLVVATPPAPTITASPSAAQPFTTWAGGLVRVTVTTDIEASVTATLVPAQGEPLPLPGLAGSTFTGSRTVQVDAPLVDGKYDLVVEARNAAGATTRVVETGALVVATPAPEVAAVTALPVRNSAQGVIRPSFRFNQTGTWVLDTRPAGSGDGAWTRHQSWATPRTISDNQLEQSAFMQAPTADGTYDIRIGFVNEVGTAVQQVFPGAIVVETPNPALTVVAPTAEQPLRTTAGGRQSVQVETDQVATIKLEIRPAGSDAAWTPAGSATVDGSDGGGVQFVGLTAPFVASSTYDLQVTVTNVVGGSTSKVVPGGLVIDNPQPVVSMEEPSSVQPLYRRPGTSVQTFITTSGTYDLKFEMAPTGTGEWTTVFSGQVSGSRYAPATVPQTPGAYDLRATVTNADGETATSLQPKALWVGKGPGSPIVINELKMGGPEYVELRNITDAPVDASGWYLTACRQEETALATVPAGTILAPGQRWLVATGSYPTADPAYPAPNQRVGRLFANSGSELYRPDRTRADAAGASAGQGCWEGAPLPSAPAGQSWSRGPAGTDTDDNANDFTVGSPTPGS</sequence>